<proteinExistence type="inferred from homology"/>
<dbReference type="GO" id="GO:0016161">
    <property type="term" value="F:beta-amylase activity"/>
    <property type="evidence" value="ECO:0007669"/>
    <property type="project" value="UniProtKB-EC"/>
</dbReference>
<evidence type="ECO:0000256" key="6">
    <source>
        <dbReference type="ARBA" id="ARBA00023295"/>
    </source>
</evidence>
<keyword evidence="7 8" id="KW-0624">Polysaccharide degradation</keyword>
<dbReference type="PANTHER" id="PTHR31352:SF40">
    <property type="entry name" value="BETA-AMYLASE 6"/>
    <property type="match status" value="1"/>
</dbReference>
<evidence type="ECO:0000256" key="7">
    <source>
        <dbReference type="ARBA" id="ARBA00023326"/>
    </source>
</evidence>
<comment type="catalytic activity">
    <reaction evidence="1 8">
        <text>Hydrolysis of (1-&gt;4)-alpha-D-glucosidic linkages in polysaccharides so as to remove successive maltose units from the non-reducing ends of the chains.</text>
        <dbReference type="EC" id="3.2.1.2"/>
    </reaction>
</comment>
<dbReference type="SUPFAM" id="SSF51445">
    <property type="entry name" value="(Trans)glycosidases"/>
    <property type="match status" value="1"/>
</dbReference>
<protein>
    <recommendedName>
        <fullName evidence="3 8">Beta-amylase</fullName>
        <ecNumber evidence="3 8">3.2.1.2</ecNumber>
    </recommendedName>
</protein>
<evidence type="ECO:0000256" key="8">
    <source>
        <dbReference type="RuleBase" id="RU000509"/>
    </source>
</evidence>
<sequence>MSFNQCVGNGANIPLPPWILEIGVSIPDIYYTNKRGTRNQEYLTIGVDNLSIFDDRTAVEIYRDFMQSFRENMADFLDTGMITDVEVGLGPSGELRYPSYPEAQGWIAGIHWFYKEDSHVAELTAGYYNLKDRDGYRTIASMLARHDAVLNFTCAEMIDSEHIGTTTS</sequence>
<dbReference type="Gene3D" id="3.20.20.80">
    <property type="entry name" value="Glycosidases"/>
    <property type="match status" value="2"/>
</dbReference>
<dbReference type="InterPro" id="IPR018238">
    <property type="entry name" value="Glyco_hydro_14_CS"/>
</dbReference>
<name>A0AAQ3KUA7_9LILI</name>
<gene>
    <name evidence="9" type="ORF">Cni_G23889</name>
</gene>
<dbReference type="Pfam" id="PF01373">
    <property type="entry name" value="Glyco_hydro_14"/>
    <property type="match status" value="1"/>
</dbReference>
<dbReference type="PANTHER" id="PTHR31352">
    <property type="entry name" value="BETA-AMYLASE 1, CHLOROPLASTIC"/>
    <property type="match status" value="1"/>
</dbReference>
<dbReference type="AlphaFoldDB" id="A0AAQ3KUA7"/>
<organism evidence="9 10">
    <name type="scientific">Canna indica</name>
    <name type="common">Indian-shot</name>
    <dbReference type="NCBI Taxonomy" id="4628"/>
    <lineage>
        <taxon>Eukaryota</taxon>
        <taxon>Viridiplantae</taxon>
        <taxon>Streptophyta</taxon>
        <taxon>Embryophyta</taxon>
        <taxon>Tracheophyta</taxon>
        <taxon>Spermatophyta</taxon>
        <taxon>Magnoliopsida</taxon>
        <taxon>Liliopsida</taxon>
        <taxon>Zingiberales</taxon>
        <taxon>Cannaceae</taxon>
        <taxon>Canna</taxon>
    </lineage>
</organism>
<dbReference type="InterPro" id="IPR001554">
    <property type="entry name" value="Glyco_hydro_14"/>
</dbReference>
<dbReference type="PROSITE" id="PS00679">
    <property type="entry name" value="BETA_AMYLASE_2"/>
    <property type="match status" value="1"/>
</dbReference>
<dbReference type="InterPro" id="IPR017853">
    <property type="entry name" value="GH"/>
</dbReference>
<evidence type="ECO:0000256" key="1">
    <source>
        <dbReference type="ARBA" id="ARBA00000546"/>
    </source>
</evidence>
<dbReference type="EMBL" id="CP136896">
    <property type="protein sequence ID" value="WOL15108.1"/>
    <property type="molecule type" value="Genomic_DNA"/>
</dbReference>
<keyword evidence="10" id="KW-1185">Reference proteome</keyword>
<evidence type="ECO:0000313" key="10">
    <source>
        <dbReference type="Proteomes" id="UP001327560"/>
    </source>
</evidence>
<comment type="similarity">
    <text evidence="2 8">Belongs to the glycosyl hydrolase 14 family.</text>
</comment>
<dbReference type="EC" id="3.2.1.2" evidence="3 8"/>
<reference evidence="9 10" key="1">
    <citation type="submission" date="2023-10" db="EMBL/GenBank/DDBJ databases">
        <title>Chromosome-scale genome assembly provides insights into flower coloration mechanisms of Canna indica.</title>
        <authorList>
            <person name="Li C."/>
        </authorList>
    </citation>
    <scope>NUCLEOTIDE SEQUENCE [LARGE SCALE GENOMIC DNA]</scope>
    <source>
        <tissue evidence="9">Flower</tissue>
    </source>
</reference>
<keyword evidence="4 8" id="KW-0378">Hydrolase</keyword>
<keyword evidence="6 8" id="KW-0326">Glycosidase</keyword>
<evidence type="ECO:0000256" key="5">
    <source>
        <dbReference type="ARBA" id="ARBA00023277"/>
    </source>
</evidence>
<keyword evidence="5 8" id="KW-0119">Carbohydrate metabolism</keyword>
<dbReference type="Proteomes" id="UP001327560">
    <property type="component" value="Chromosome 7"/>
</dbReference>
<evidence type="ECO:0000313" key="9">
    <source>
        <dbReference type="EMBL" id="WOL15108.1"/>
    </source>
</evidence>
<evidence type="ECO:0000256" key="4">
    <source>
        <dbReference type="ARBA" id="ARBA00022801"/>
    </source>
</evidence>
<dbReference type="GO" id="GO:0000272">
    <property type="term" value="P:polysaccharide catabolic process"/>
    <property type="evidence" value="ECO:0007669"/>
    <property type="project" value="UniProtKB-KW"/>
</dbReference>
<dbReference type="PRINTS" id="PR00750">
    <property type="entry name" value="BETAAMYLASE"/>
</dbReference>
<evidence type="ECO:0000256" key="2">
    <source>
        <dbReference type="ARBA" id="ARBA00005652"/>
    </source>
</evidence>
<evidence type="ECO:0000256" key="3">
    <source>
        <dbReference type="ARBA" id="ARBA00012594"/>
    </source>
</evidence>
<accession>A0AAQ3KUA7</accession>